<accession>A0AA37T292</accession>
<gene>
    <name evidence="2" type="ORF">GCM10007852_35080</name>
</gene>
<dbReference type="EMBL" id="BSOT01000011">
    <property type="protein sequence ID" value="GLR72600.1"/>
    <property type="molecule type" value="Genomic_DNA"/>
</dbReference>
<evidence type="ECO:0000256" key="1">
    <source>
        <dbReference type="SAM" id="SignalP"/>
    </source>
</evidence>
<dbReference type="RefSeq" id="WP_284219012.1">
    <property type="nucleotide sequence ID" value="NZ_BSOT01000011.1"/>
</dbReference>
<proteinExistence type="predicted"/>
<keyword evidence="3" id="KW-1185">Reference proteome</keyword>
<keyword evidence="1" id="KW-0732">Signal</keyword>
<evidence type="ECO:0000313" key="3">
    <source>
        <dbReference type="Proteomes" id="UP001156601"/>
    </source>
</evidence>
<feature type="chain" id="PRO_5041207516" evidence="1">
    <location>
        <begin position="22"/>
        <end position="259"/>
    </location>
</feature>
<reference evidence="2" key="1">
    <citation type="journal article" date="2014" name="Int. J. Syst. Evol. Microbiol.">
        <title>Complete genome sequence of Corynebacterium casei LMG S-19264T (=DSM 44701T), isolated from a smear-ripened cheese.</title>
        <authorList>
            <consortium name="US DOE Joint Genome Institute (JGI-PGF)"/>
            <person name="Walter F."/>
            <person name="Albersmeier A."/>
            <person name="Kalinowski J."/>
            <person name="Ruckert C."/>
        </authorList>
    </citation>
    <scope>NUCLEOTIDE SEQUENCE</scope>
    <source>
        <strain evidence="2">NBRC 110023</strain>
    </source>
</reference>
<feature type="signal peptide" evidence="1">
    <location>
        <begin position="1"/>
        <end position="21"/>
    </location>
</feature>
<sequence>MKKIIAPLSVFICFFAFSAFAENDNVTRLKDALRKLEGKAPISAVYERNNTEISDADDKDDRKETTGSISVSVAIDDAGLHITYPQLVLETMELEAQAQAADEEADTPTLNAVGSVNAKSFSYQLSAAKSILRRIEKATFIEDENITYNGNPATVVRFSLPLESIITDAKTRSYVSKFEGIYSIIMDENGYPIQIDTEFNGKGRAFLVLSVKVKNSESSVFTVIDDRLVRLQHEYENEIQSSFGDNVSIGKNTMKLSVD</sequence>
<evidence type="ECO:0000313" key="2">
    <source>
        <dbReference type="EMBL" id="GLR72600.1"/>
    </source>
</evidence>
<dbReference type="AlphaFoldDB" id="A0AA37T292"/>
<dbReference type="Proteomes" id="UP001156601">
    <property type="component" value="Unassembled WGS sequence"/>
</dbReference>
<name>A0AA37T292_9ALTE</name>
<comment type="caution">
    <text evidence="2">The sequence shown here is derived from an EMBL/GenBank/DDBJ whole genome shotgun (WGS) entry which is preliminary data.</text>
</comment>
<reference evidence="2" key="2">
    <citation type="submission" date="2023-01" db="EMBL/GenBank/DDBJ databases">
        <title>Draft genome sequence of Agaribacter marinus strain NBRC 110023.</title>
        <authorList>
            <person name="Sun Q."/>
            <person name="Mori K."/>
        </authorList>
    </citation>
    <scope>NUCLEOTIDE SEQUENCE</scope>
    <source>
        <strain evidence="2">NBRC 110023</strain>
    </source>
</reference>
<protein>
    <submittedName>
        <fullName evidence="2">Uncharacterized protein</fullName>
    </submittedName>
</protein>
<organism evidence="2 3">
    <name type="scientific">Agaribacter marinus</name>
    <dbReference type="NCBI Taxonomy" id="1431249"/>
    <lineage>
        <taxon>Bacteria</taxon>
        <taxon>Pseudomonadati</taxon>
        <taxon>Pseudomonadota</taxon>
        <taxon>Gammaproteobacteria</taxon>
        <taxon>Alteromonadales</taxon>
        <taxon>Alteromonadaceae</taxon>
        <taxon>Agaribacter</taxon>
    </lineage>
</organism>